<evidence type="ECO:0000313" key="1">
    <source>
        <dbReference type="EMBL" id="KAK9837410.1"/>
    </source>
</evidence>
<name>A0AAW1RUU1_9CHLO</name>
<comment type="caution">
    <text evidence="1">The sequence shown here is derived from an EMBL/GenBank/DDBJ whole genome shotgun (WGS) entry which is preliminary data.</text>
</comment>
<accession>A0AAW1RUU1</accession>
<dbReference type="InterPro" id="IPR045290">
    <property type="entry name" value="MOC1-like"/>
</dbReference>
<proteinExistence type="predicted"/>
<dbReference type="PANTHER" id="PTHR36015">
    <property type="entry name" value="HOLLIDAY JUNCTION RESOLVASE MOC1, CHLOROPLASTIC-RELATED"/>
    <property type="match status" value="1"/>
</dbReference>
<dbReference type="PANTHER" id="PTHR36015:SF6">
    <property type="entry name" value="HOLLIDAY JUNCTION RESOLVASE MOC1, CHLOROPLASTIC-RELATED"/>
    <property type="match status" value="1"/>
</dbReference>
<organism evidence="1 2">
    <name type="scientific">Elliptochloris bilobata</name>
    <dbReference type="NCBI Taxonomy" id="381761"/>
    <lineage>
        <taxon>Eukaryota</taxon>
        <taxon>Viridiplantae</taxon>
        <taxon>Chlorophyta</taxon>
        <taxon>core chlorophytes</taxon>
        <taxon>Trebouxiophyceae</taxon>
        <taxon>Trebouxiophyceae incertae sedis</taxon>
        <taxon>Elliptochloris clade</taxon>
        <taxon>Elliptochloris</taxon>
    </lineage>
</organism>
<protein>
    <recommendedName>
        <fullName evidence="3">Holliday junction resolvase RuvC</fullName>
    </recommendedName>
</protein>
<reference evidence="1 2" key="1">
    <citation type="journal article" date="2024" name="Nat. Commun.">
        <title>Phylogenomics reveals the evolutionary origins of lichenization in chlorophyte algae.</title>
        <authorList>
            <person name="Puginier C."/>
            <person name="Libourel C."/>
            <person name="Otte J."/>
            <person name="Skaloud P."/>
            <person name="Haon M."/>
            <person name="Grisel S."/>
            <person name="Petersen M."/>
            <person name="Berrin J.G."/>
            <person name="Delaux P.M."/>
            <person name="Dal Grande F."/>
            <person name="Keller J."/>
        </authorList>
    </citation>
    <scope>NUCLEOTIDE SEQUENCE [LARGE SCALE GENOMIC DNA]</scope>
    <source>
        <strain evidence="1 2">SAG 245.80</strain>
    </source>
</reference>
<evidence type="ECO:0000313" key="2">
    <source>
        <dbReference type="Proteomes" id="UP001445335"/>
    </source>
</evidence>
<dbReference type="GO" id="GO:0008821">
    <property type="term" value="F:crossover junction DNA endonuclease activity"/>
    <property type="evidence" value="ECO:0007669"/>
    <property type="project" value="InterPro"/>
</dbReference>
<gene>
    <name evidence="1" type="ORF">WJX81_000483</name>
</gene>
<keyword evidence="2" id="KW-1185">Reference proteome</keyword>
<dbReference type="Proteomes" id="UP001445335">
    <property type="component" value="Unassembled WGS sequence"/>
</dbReference>
<dbReference type="CDD" id="cd22992">
    <property type="entry name" value="MOC1"/>
    <property type="match status" value="1"/>
</dbReference>
<sequence length="295" mass="30138">MHSLRRCLNRADALASGRFCTKQIGARRAPLCAVAPLQAEALAGVVAGAAEDGGGGAGAGSAVLPLPPVLLGIDPDLGGALVVLEVTEWPGAGALTLSGTPLEVHDMPVERRPMGRQVRRWVDARAVADLLATVVARHGRDGLCAVLEAPTPNALNGKFSWFGCGFAFGVWSGALRAHGVQTQTVGSRQWKNDLRLNGKGKEGSRELATALFPSSASLLRRKKDHGRAEAMLIAAWGLGLRVAADSSESRSAAEAGAGGAGIAAAAELQSEGAAVEADVLLAVGAAEAGALAWMH</sequence>
<dbReference type="EMBL" id="JALJOU010000021">
    <property type="protein sequence ID" value="KAK9837410.1"/>
    <property type="molecule type" value="Genomic_DNA"/>
</dbReference>
<evidence type="ECO:0008006" key="3">
    <source>
        <dbReference type="Google" id="ProtNLM"/>
    </source>
</evidence>
<dbReference type="AlphaFoldDB" id="A0AAW1RUU1"/>